<dbReference type="EMBL" id="JAEHOE010000131">
    <property type="protein sequence ID" value="KAG2485355.1"/>
    <property type="molecule type" value="Genomic_DNA"/>
</dbReference>
<dbReference type="AlphaFoldDB" id="A0A835XL06"/>
<comment type="caution">
    <text evidence="3">The sequence shown here is derived from an EMBL/GenBank/DDBJ whole genome shotgun (WGS) entry which is preliminary data.</text>
</comment>
<dbReference type="PANTHER" id="PTHR13844">
    <property type="entry name" value="SWI/SNF-RELATED MATRIX-ASSOCIATED ACTIN-DEPENDENT REGULATOR OF CHROMATIN SUBFAMILY D"/>
    <property type="match status" value="1"/>
</dbReference>
<organism evidence="3 4">
    <name type="scientific">Edaphochlamys debaryana</name>
    <dbReference type="NCBI Taxonomy" id="47281"/>
    <lineage>
        <taxon>Eukaryota</taxon>
        <taxon>Viridiplantae</taxon>
        <taxon>Chlorophyta</taxon>
        <taxon>core chlorophytes</taxon>
        <taxon>Chlorophyceae</taxon>
        <taxon>CS clade</taxon>
        <taxon>Chlamydomonadales</taxon>
        <taxon>Chlamydomonadales incertae sedis</taxon>
        <taxon>Edaphochlamys</taxon>
    </lineage>
</organism>
<sequence>MSSTTVAQPKAPAAKPASKQLAKAASADDAPKPVPGKAAKPTKSTKSVEPEPAADQGAAPTPVDEQPSAEPQPVGDASDSKPAEVPLADRINADISNAIETLGNVESSFTTSIKDLKNKLKNLQKDMSKYQRIVASMTKRPKRTAKAGDGSVKRISGFQKPTGISDQLADFLNISRGTQLPRMDVTRKIHEYIKDNKLQDPTDRRKILPDAKLHALFGTTPETVVNYFNYQGFLKGHFINTPPPASA</sequence>
<feature type="domain" description="DM2" evidence="2">
    <location>
        <begin position="157"/>
        <end position="240"/>
    </location>
</feature>
<evidence type="ECO:0000259" key="2">
    <source>
        <dbReference type="PROSITE" id="PS51925"/>
    </source>
</evidence>
<dbReference type="OrthoDB" id="1919336at2759"/>
<dbReference type="CDD" id="cd10567">
    <property type="entry name" value="SWIB-MDM2_like"/>
    <property type="match status" value="1"/>
</dbReference>
<evidence type="ECO:0000313" key="3">
    <source>
        <dbReference type="EMBL" id="KAG2485355.1"/>
    </source>
</evidence>
<dbReference type="PROSITE" id="PS51925">
    <property type="entry name" value="SWIB_MDM2"/>
    <property type="match status" value="1"/>
</dbReference>
<accession>A0A835XL06</accession>
<reference evidence="3" key="1">
    <citation type="journal article" date="2020" name="bioRxiv">
        <title>Comparative genomics of Chlamydomonas.</title>
        <authorList>
            <person name="Craig R.J."/>
            <person name="Hasan A.R."/>
            <person name="Ness R.W."/>
            <person name="Keightley P.D."/>
        </authorList>
    </citation>
    <scope>NUCLEOTIDE SEQUENCE</scope>
    <source>
        <strain evidence="3">CCAP 11/70</strain>
    </source>
</reference>
<evidence type="ECO:0000256" key="1">
    <source>
        <dbReference type="SAM" id="MobiDB-lite"/>
    </source>
</evidence>
<dbReference type="InterPro" id="IPR019835">
    <property type="entry name" value="SWIB_domain"/>
</dbReference>
<evidence type="ECO:0000313" key="4">
    <source>
        <dbReference type="Proteomes" id="UP000612055"/>
    </source>
</evidence>
<dbReference type="SMART" id="SM00151">
    <property type="entry name" value="SWIB"/>
    <property type="match status" value="1"/>
</dbReference>
<proteinExistence type="predicted"/>
<feature type="region of interest" description="Disordered" evidence="1">
    <location>
        <begin position="1"/>
        <end position="82"/>
    </location>
</feature>
<keyword evidence="4" id="KW-1185">Reference proteome</keyword>
<dbReference type="InterPro" id="IPR036885">
    <property type="entry name" value="SWIB_MDM2_dom_sf"/>
</dbReference>
<protein>
    <recommendedName>
        <fullName evidence="2">DM2 domain-containing protein</fullName>
    </recommendedName>
</protein>
<dbReference type="Pfam" id="PF02201">
    <property type="entry name" value="SWIB"/>
    <property type="match status" value="1"/>
</dbReference>
<dbReference type="SUPFAM" id="SSF47592">
    <property type="entry name" value="SWIB/MDM2 domain"/>
    <property type="match status" value="1"/>
</dbReference>
<dbReference type="InterPro" id="IPR003121">
    <property type="entry name" value="SWIB_MDM2_domain"/>
</dbReference>
<feature type="compositionally biased region" description="Low complexity" evidence="1">
    <location>
        <begin position="7"/>
        <end position="28"/>
    </location>
</feature>
<feature type="region of interest" description="Disordered" evidence="1">
    <location>
        <begin position="138"/>
        <end position="158"/>
    </location>
</feature>
<dbReference type="Proteomes" id="UP000612055">
    <property type="component" value="Unassembled WGS sequence"/>
</dbReference>
<dbReference type="Gene3D" id="1.10.245.10">
    <property type="entry name" value="SWIB/MDM2 domain"/>
    <property type="match status" value="1"/>
</dbReference>
<name>A0A835XL06_9CHLO</name>
<gene>
    <name evidence="3" type="ORF">HYH03_015936</name>
</gene>